<proteinExistence type="predicted"/>
<feature type="compositionally biased region" description="Low complexity" evidence="1">
    <location>
        <begin position="113"/>
        <end position="123"/>
    </location>
</feature>
<comment type="caution">
    <text evidence="2">The sequence shown here is derived from an EMBL/GenBank/DDBJ whole genome shotgun (WGS) entry which is preliminary data.</text>
</comment>
<dbReference type="AlphaFoldDB" id="A0A542SNH3"/>
<feature type="compositionally biased region" description="Low complexity" evidence="1">
    <location>
        <begin position="129"/>
        <end position="155"/>
    </location>
</feature>
<organism evidence="2 3">
    <name type="scientific">Rarobacter incanus</name>
    <dbReference type="NCBI Taxonomy" id="153494"/>
    <lineage>
        <taxon>Bacteria</taxon>
        <taxon>Bacillati</taxon>
        <taxon>Actinomycetota</taxon>
        <taxon>Actinomycetes</taxon>
        <taxon>Micrococcales</taxon>
        <taxon>Rarobacteraceae</taxon>
        <taxon>Rarobacter</taxon>
    </lineage>
</organism>
<evidence type="ECO:0000313" key="3">
    <source>
        <dbReference type="Proteomes" id="UP000316181"/>
    </source>
</evidence>
<feature type="region of interest" description="Disordered" evidence="1">
    <location>
        <begin position="113"/>
        <end position="164"/>
    </location>
</feature>
<gene>
    <name evidence="2" type="ORF">FB389_0828</name>
</gene>
<protein>
    <submittedName>
        <fullName evidence="2">Uncharacterized protein</fullName>
    </submittedName>
</protein>
<name>A0A542SNH3_9MICO</name>
<evidence type="ECO:0000313" key="2">
    <source>
        <dbReference type="EMBL" id="TQK76169.1"/>
    </source>
</evidence>
<accession>A0A542SNH3</accession>
<keyword evidence="3" id="KW-1185">Reference proteome</keyword>
<dbReference type="Proteomes" id="UP000316181">
    <property type="component" value="Unassembled WGS sequence"/>
</dbReference>
<dbReference type="EMBL" id="VFNV01000001">
    <property type="protein sequence ID" value="TQK76169.1"/>
    <property type="molecule type" value="Genomic_DNA"/>
</dbReference>
<sequence length="252" mass="26021">MGFKAATLSVEGDAYPGATVTLKGAGWVNKASTAGSKIAIKLAKDANANPQSEFFAPNPFTTIQASENGTFSQAITLPKEGVVAGSVIGIRALSGSLADDDVNRSVVTAVTVVATPTNPSDPTDPTDPTDPSNPSQPTNPSGTGSNAGTSGSKAKAPTKKALKKAVKKALKGKAKVGKKVTVKLSGKKFAKNAKVTVRWVVGKKAVKGKKGTNKTYKVRKSNVGKALRVRVTVKVPGVKKVTTTVLVEKRIR</sequence>
<reference evidence="2 3" key="1">
    <citation type="submission" date="2019-06" db="EMBL/GenBank/DDBJ databases">
        <title>Sequencing the genomes of 1000 actinobacteria strains.</title>
        <authorList>
            <person name="Klenk H.-P."/>
        </authorList>
    </citation>
    <scope>NUCLEOTIDE SEQUENCE [LARGE SCALE GENOMIC DNA]</scope>
    <source>
        <strain evidence="2 3">DSM 10596</strain>
    </source>
</reference>
<dbReference type="Gene3D" id="2.60.40.2700">
    <property type="match status" value="1"/>
</dbReference>
<evidence type="ECO:0000256" key="1">
    <source>
        <dbReference type="SAM" id="MobiDB-lite"/>
    </source>
</evidence>